<evidence type="ECO:0000313" key="1">
    <source>
        <dbReference type="EMBL" id="KAI0057797.1"/>
    </source>
</evidence>
<protein>
    <submittedName>
        <fullName evidence="1">Uncharacterized protein</fullName>
    </submittedName>
</protein>
<dbReference type="EMBL" id="MU277242">
    <property type="protein sequence ID" value="KAI0057797.1"/>
    <property type="molecule type" value="Genomic_DNA"/>
</dbReference>
<sequence>MDPSSADRRASLSSLYHTLRAGGPDEFGWLANAAGRSAFDDEDAGPMPSPSPTVSSISSTSSDHFDKPHTASESECTSDADSDAESSLFEDPYKNQKFRIVGNYTYPCSSLSPPPDAFDIPLANVDLQLDDEYQPFSFADPTFPALGPYPLPSDPTPVDALPLSIAPSSLMSSPLPEPEPELARPASPSPSLELLYPASPSFSADADGSDDDEYVPAHAA</sequence>
<keyword evidence="2" id="KW-1185">Reference proteome</keyword>
<organism evidence="1 2">
    <name type="scientific">Artomyces pyxidatus</name>
    <dbReference type="NCBI Taxonomy" id="48021"/>
    <lineage>
        <taxon>Eukaryota</taxon>
        <taxon>Fungi</taxon>
        <taxon>Dikarya</taxon>
        <taxon>Basidiomycota</taxon>
        <taxon>Agaricomycotina</taxon>
        <taxon>Agaricomycetes</taxon>
        <taxon>Russulales</taxon>
        <taxon>Auriscalpiaceae</taxon>
        <taxon>Artomyces</taxon>
    </lineage>
</organism>
<accession>A0ACB8SNK5</accession>
<comment type="caution">
    <text evidence="1">The sequence shown here is derived from an EMBL/GenBank/DDBJ whole genome shotgun (WGS) entry which is preliminary data.</text>
</comment>
<proteinExistence type="predicted"/>
<dbReference type="Proteomes" id="UP000814140">
    <property type="component" value="Unassembled WGS sequence"/>
</dbReference>
<reference evidence="1" key="2">
    <citation type="journal article" date="2022" name="New Phytol.">
        <title>Evolutionary transition to the ectomycorrhizal habit in the genomes of a hyperdiverse lineage of mushroom-forming fungi.</title>
        <authorList>
            <person name="Looney B."/>
            <person name="Miyauchi S."/>
            <person name="Morin E."/>
            <person name="Drula E."/>
            <person name="Courty P.E."/>
            <person name="Kohler A."/>
            <person name="Kuo A."/>
            <person name="LaButti K."/>
            <person name="Pangilinan J."/>
            <person name="Lipzen A."/>
            <person name="Riley R."/>
            <person name="Andreopoulos W."/>
            <person name="He G."/>
            <person name="Johnson J."/>
            <person name="Nolan M."/>
            <person name="Tritt A."/>
            <person name="Barry K.W."/>
            <person name="Grigoriev I.V."/>
            <person name="Nagy L.G."/>
            <person name="Hibbett D."/>
            <person name="Henrissat B."/>
            <person name="Matheny P.B."/>
            <person name="Labbe J."/>
            <person name="Martin F.M."/>
        </authorList>
    </citation>
    <scope>NUCLEOTIDE SEQUENCE</scope>
    <source>
        <strain evidence="1">HHB10654</strain>
    </source>
</reference>
<reference evidence="1" key="1">
    <citation type="submission" date="2021-03" db="EMBL/GenBank/DDBJ databases">
        <authorList>
            <consortium name="DOE Joint Genome Institute"/>
            <person name="Ahrendt S."/>
            <person name="Looney B.P."/>
            <person name="Miyauchi S."/>
            <person name="Morin E."/>
            <person name="Drula E."/>
            <person name="Courty P.E."/>
            <person name="Chicoki N."/>
            <person name="Fauchery L."/>
            <person name="Kohler A."/>
            <person name="Kuo A."/>
            <person name="Labutti K."/>
            <person name="Pangilinan J."/>
            <person name="Lipzen A."/>
            <person name="Riley R."/>
            <person name="Andreopoulos W."/>
            <person name="He G."/>
            <person name="Johnson J."/>
            <person name="Barry K.W."/>
            <person name="Grigoriev I.V."/>
            <person name="Nagy L."/>
            <person name="Hibbett D."/>
            <person name="Henrissat B."/>
            <person name="Matheny P.B."/>
            <person name="Labbe J."/>
            <person name="Martin F."/>
        </authorList>
    </citation>
    <scope>NUCLEOTIDE SEQUENCE</scope>
    <source>
        <strain evidence="1">HHB10654</strain>
    </source>
</reference>
<gene>
    <name evidence="1" type="ORF">BV25DRAFT_1994693</name>
</gene>
<name>A0ACB8SNK5_9AGAM</name>
<evidence type="ECO:0000313" key="2">
    <source>
        <dbReference type="Proteomes" id="UP000814140"/>
    </source>
</evidence>
<feature type="non-terminal residue" evidence="1">
    <location>
        <position position="220"/>
    </location>
</feature>